<keyword evidence="4" id="KW-1185">Reference proteome</keyword>
<dbReference type="Pfam" id="PF13801">
    <property type="entry name" value="Metal_resist"/>
    <property type="match status" value="1"/>
</dbReference>
<protein>
    <submittedName>
        <fullName evidence="3">Periplasmic heavy metal sensor</fullName>
    </submittedName>
</protein>
<evidence type="ECO:0000313" key="4">
    <source>
        <dbReference type="Proteomes" id="UP000269154"/>
    </source>
</evidence>
<dbReference type="InterPro" id="IPR025961">
    <property type="entry name" value="Metal_resist"/>
</dbReference>
<proteinExistence type="predicted"/>
<sequence length="154" mass="17685">MSPALISAVLGLLVTPLTISSVIATPNYNNDAQIISQTTKVQESQSTEEGVFQQLNLTQEQTDKIVAIRQQHQQQIIQSLENLRDAQEELNQMIIATNTDNQLRQKHGEVLQLRKDLAELQFNTILKIREVLTPEQLQQWSKLMQQRRESLKNR</sequence>
<evidence type="ECO:0000256" key="2">
    <source>
        <dbReference type="SAM" id="SignalP"/>
    </source>
</evidence>
<feature type="signal peptide" evidence="2">
    <location>
        <begin position="1"/>
        <end position="24"/>
    </location>
</feature>
<feature type="coiled-coil region" evidence="1">
    <location>
        <begin position="69"/>
        <end position="100"/>
    </location>
</feature>
<evidence type="ECO:0000313" key="3">
    <source>
        <dbReference type="EMBL" id="RQH40945.1"/>
    </source>
</evidence>
<reference evidence="3 4" key="1">
    <citation type="journal article" date="2018" name="ACS Chem. Biol.">
        <title>Ketoreductase domain dysfunction expands chemodiversity: malyngamide biosynthesis in the cyanobacterium Okeania hirsuta.</title>
        <authorList>
            <person name="Moss N.A."/>
            <person name="Leao T."/>
            <person name="Rankin M."/>
            <person name="McCullough T.M."/>
            <person name="Qu P."/>
            <person name="Korobeynikov A."/>
            <person name="Smith J.L."/>
            <person name="Gerwick L."/>
            <person name="Gerwick W.H."/>
        </authorList>
    </citation>
    <scope>NUCLEOTIDE SEQUENCE [LARGE SCALE GENOMIC DNA]</scope>
    <source>
        <strain evidence="3 4">PAB10Feb10-1</strain>
    </source>
</reference>
<dbReference type="RefSeq" id="WP_124145840.1">
    <property type="nucleotide sequence ID" value="NZ_CAWOKI010000123.1"/>
</dbReference>
<evidence type="ECO:0000256" key="1">
    <source>
        <dbReference type="SAM" id="Coils"/>
    </source>
</evidence>
<feature type="chain" id="PRO_5018331909" evidence="2">
    <location>
        <begin position="25"/>
        <end position="154"/>
    </location>
</feature>
<keyword evidence="1" id="KW-0175">Coiled coil</keyword>
<accession>A0A3N6NJW2</accession>
<dbReference type="Gene3D" id="1.20.120.1490">
    <property type="match status" value="1"/>
</dbReference>
<dbReference type="OrthoDB" id="531812at2"/>
<dbReference type="EMBL" id="RCBY01000080">
    <property type="protein sequence ID" value="RQH40945.1"/>
    <property type="molecule type" value="Genomic_DNA"/>
</dbReference>
<organism evidence="3 4">
    <name type="scientific">Okeania hirsuta</name>
    <dbReference type="NCBI Taxonomy" id="1458930"/>
    <lineage>
        <taxon>Bacteria</taxon>
        <taxon>Bacillati</taxon>
        <taxon>Cyanobacteriota</taxon>
        <taxon>Cyanophyceae</taxon>
        <taxon>Oscillatoriophycideae</taxon>
        <taxon>Oscillatoriales</taxon>
        <taxon>Microcoleaceae</taxon>
        <taxon>Okeania</taxon>
    </lineage>
</organism>
<gene>
    <name evidence="3" type="ORF">D5R40_15420</name>
</gene>
<dbReference type="Proteomes" id="UP000269154">
    <property type="component" value="Unassembled WGS sequence"/>
</dbReference>
<keyword evidence="2" id="KW-0732">Signal</keyword>
<dbReference type="AlphaFoldDB" id="A0A3N6NJW2"/>
<comment type="caution">
    <text evidence="3">The sequence shown here is derived from an EMBL/GenBank/DDBJ whole genome shotgun (WGS) entry which is preliminary data.</text>
</comment>
<name>A0A3N6NJW2_9CYAN</name>